<dbReference type="AlphaFoldDB" id="A0A9P4PCW8"/>
<proteinExistence type="predicted"/>
<dbReference type="EMBL" id="MU001503">
    <property type="protein sequence ID" value="KAF2442705.1"/>
    <property type="molecule type" value="Genomic_DNA"/>
</dbReference>
<name>A0A9P4PCW8_9PLEO</name>
<comment type="caution">
    <text evidence="1">The sequence shown here is derived from an EMBL/GenBank/DDBJ whole genome shotgun (WGS) entry which is preliminary data.</text>
</comment>
<sequence>MSSYSRWTKPELLQHIDQLHGHAETRLTEVDDLSARVRALEFDNKNLRELLAQHGLTAPKPTTAATFAFSAPVANVNNTVNNLTIMNTNPASAVNNAAPSQPTSDNEAPQVPLPKWRTVCKRELLGRCRRNACDFAHQYQRAAYGETRINALPKYSAKSQKK</sequence>
<organism evidence="1 2">
    <name type="scientific">Karstenula rhodostoma CBS 690.94</name>
    <dbReference type="NCBI Taxonomy" id="1392251"/>
    <lineage>
        <taxon>Eukaryota</taxon>
        <taxon>Fungi</taxon>
        <taxon>Dikarya</taxon>
        <taxon>Ascomycota</taxon>
        <taxon>Pezizomycotina</taxon>
        <taxon>Dothideomycetes</taxon>
        <taxon>Pleosporomycetidae</taxon>
        <taxon>Pleosporales</taxon>
        <taxon>Massarineae</taxon>
        <taxon>Didymosphaeriaceae</taxon>
        <taxon>Karstenula</taxon>
    </lineage>
</organism>
<accession>A0A9P4PCW8</accession>
<dbReference type="Proteomes" id="UP000799764">
    <property type="component" value="Unassembled WGS sequence"/>
</dbReference>
<evidence type="ECO:0000313" key="2">
    <source>
        <dbReference type="Proteomes" id="UP000799764"/>
    </source>
</evidence>
<gene>
    <name evidence="1" type="ORF">P171DRAFT_522435</name>
</gene>
<reference evidence="1" key="1">
    <citation type="journal article" date="2020" name="Stud. Mycol.">
        <title>101 Dothideomycetes genomes: a test case for predicting lifestyles and emergence of pathogens.</title>
        <authorList>
            <person name="Haridas S."/>
            <person name="Albert R."/>
            <person name="Binder M."/>
            <person name="Bloem J."/>
            <person name="Labutti K."/>
            <person name="Salamov A."/>
            <person name="Andreopoulos B."/>
            <person name="Baker S."/>
            <person name="Barry K."/>
            <person name="Bills G."/>
            <person name="Bluhm B."/>
            <person name="Cannon C."/>
            <person name="Castanera R."/>
            <person name="Culley D."/>
            <person name="Daum C."/>
            <person name="Ezra D."/>
            <person name="Gonzalez J."/>
            <person name="Henrissat B."/>
            <person name="Kuo A."/>
            <person name="Liang C."/>
            <person name="Lipzen A."/>
            <person name="Lutzoni F."/>
            <person name="Magnuson J."/>
            <person name="Mondo S."/>
            <person name="Nolan M."/>
            <person name="Ohm R."/>
            <person name="Pangilinan J."/>
            <person name="Park H.-J."/>
            <person name="Ramirez L."/>
            <person name="Alfaro M."/>
            <person name="Sun H."/>
            <person name="Tritt A."/>
            <person name="Yoshinaga Y."/>
            <person name="Zwiers L.-H."/>
            <person name="Turgeon B."/>
            <person name="Goodwin S."/>
            <person name="Spatafora J."/>
            <person name="Crous P."/>
            <person name="Grigoriev I."/>
        </authorList>
    </citation>
    <scope>NUCLEOTIDE SEQUENCE</scope>
    <source>
        <strain evidence="1">CBS 690.94</strain>
    </source>
</reference>
<protein>
    <submittedName>
        <fullName evidence="1">Uncharacterized protein</fullName>
    </submittedName>
</protein>
<evidence type="ECO:0000313" key="1">
    <source>
        <dbReference type="EMBL" id="KAF2442705.1"/>
    </source>
</evidence>
<keyword evidence="2" id="KW-1185">Reference proteome</keyword>